<dbReference type="RefSeq" id="WP_108435404.1">
    <property type="nucleotide sequence ID" value="NZ_CP028918.1"/>
</dbReference>
<proteinExistence type="predicted"/>
<protein>
    <submittedName>
        <fullName evidence="1">N-(5'-phosphoribosyl)anthranilate isomerase</fullName>
    </submittedName>
</protein>
<organism evidence="1 2">
    <name type="scientific">Paragemmobacter aquarius</name>
    <dbReference type="NCBI Taxonomy" id="2169400"/>
    <lineage>
        <taxon>Bacteria</taxon>
        <taxon>Pseudomonadati</taxon>
        <taxon>Pseudomonadota</taxon>
        <taxon>Alphaproteobacteria</taxon>
        <taxon>Rhodobacterales</taxon>
        <taxon>Paracoccaceae</taxon>
        <taxon>Paragemmobacter</taxon>
    </lineage>
</organism>
<evidence type="ECO:0000313" key="1">
    <source>
        <dbReference type="EMBL" id="AWB48585.1"/>
    </source>
</evidence>
<sequence length="75" mass="8760">MQMIRTTAPEPWIAEIFSAKAALRGGVIRRDVDWVEREVGHDRFCHEVRRRGFHLLRAGRQYVIVCSPDPVQILF</sequence>
<accession>A0A2S0ULA2</accession>
<reference evidence="1 2" key="1">
    <citation type="submission" date="2018-04" db="EMBL/GenBank/DDBJ databases">
        <title>Genome sequencing of Gemmobacter.</title>
        <authorList>
            <person name="Yi H."/>
            <person name="Baek M.-G."/>
        </authorList>
    </citation>
    <scope>NUCLEOTIDE SEQUENCE [LARGE SCALE GENOMIC DNA]</scope>
    <source>
        <strain evidence="1 2">HYN0069</strain>
    </source>
</reference>
<dbReference type="Proteomes" id="UP000244496">
    <property type="component" value="Chromosome"/>
</dbReference>
<dbReference type="AlphaFoldDB" id="A0A2S0ULA2"/>
<dbReference type="OrthoDB" id="7867818at2"/>
<gene>
    <name evidence="1" type="ORF">HYN69_08755</name>
</gene>
<dbReference type="GO" id="GO:0016853">
    <property type="term" value="F:isomerase activity"/>
    <property type="evidence" value="ECO:0007669"/>
    <property type="project" value="UniProtKB-KW"/>
</dbReference>
<evidence type="ECO:0000313" key="2">
    <source>
        <dbReference type="Proteomes" id="UP000244496"/>
    </source>
</evidence>
<dbReference type="EMBL" id="CP028918">
    <property type="protein sequence ID" value="AWB48585.1"/>
    <property type="molecule type" value="Genomic_DNA"/>
</dbReference>
<name>A0A2S0ULA2_9RHOB</name>
<keyword evidence="2" id="KW-1185">Reference proteome</keyword>
<keyword evidence="1" id="KW-0413">Isomerase</keyword>
<dbReference type="KEGG" id="geh:HYN69_08755"/>